<dbReference type="PROSITE" id="PS00775">
    <property type="entry name" value="GLYCOSYL_HYDROL_F3"/>
    <property type="match status" value="1"/>
</dbReference>
<organism evidence="9">
    <name type="scientific">Psilocybe cubensis</name>
    <name type="common">Psychedelic mushroom</name>
    <name type="synonym">Stropharia cubensis</name>
    <dbReference type="NCBI Taxonomy" id="181762"/>
    <lineage>
        <taxon>Eukaryota</taxon>
        <taxon>Fungi</taxon>
        <taxon>Dikarya</taxon>
        <taxon>Basidiomycota</taxon>
        <taxon>Agaricomycotina</taxon>
        <taxon>Agaricomycetes</taxon>
        <taxon>Agaricomycetidae</taxon>
        <taxon>Agaricales</taxon>
        <taxon>Agaricineae</taxon>
        <taxon>Strophariaceae</taxon>
        <taxon>Psilocybe</taxon>
    </lineage>
</organism>
<dbReference type="GO" id="GO:0008422">
    <property type="term" value="F:beta-glucosidase activity"/>
    <property type="evidence" value="ECO:0007669"/>
    <property type="project" value="UniProtKB-EC"/>
</dbReference>
<dbReference type="Pfam" id="PF00933">
    <property type="entry name" value="Glyco_hydro_3"/>
    <property type="match status" value="1"/>
</dbReference>
<keyword evidence="6 7" id="KW-0326">Glycosidase</keyword>
<proteinExistence type="inferred from homology"/>
<dbReference type="Gene3D" id="2.60.40.10">
    <property type="entry name" value="Immunoglobulins"/>
    <property type="match status" value="1"/>
</dbReference>
<dbReference type="Pfam" id="PF07691">
    <property type="entry name" value="PA14"/>
    <property type="match status" value="1"/>
</dbReference>
<keyword evidence="4 7" id="KW-0378">Hydrolase</keyword>
<comment type="pathway">
    <text evidence="7">Glycan metabolism; cellulose degradation.</text>
</comment>
<gene>
    <name evidence="9" type="ORF">JR316_005660</name>
</gene>
<evidence type="ECO:0000256" key="6">
    <source>
        <dbReference type="ARBA" id="ARBA00023295"/>
    </source>
</evidence>
<dbReference type="Gene3D" id="3.40.50.1700">
    <property type="entry name" value="Glycoside hydrolase family 3 C-terminal domain"/>
    <property type="match status" value="1"/>
</dbReference>
<dbReference type="InterPro" id="IPR013783">
    <property type="entry name" value="Ig-like_fold"/>
</dbReference>
<evidence type="ECO:0000256" key="5">
    <source>
        <dbReference type="ARBA" id="ARBA00023277"/>
    </source>
</evidence>
<dbReference type="InterPro" id="IPR036881">
    <property type="entry name" value="Glyco_hydro_3_C_sf"/>
</dbReference>
<dbReference type="Gene3D" id="2.60.120.260">
    <property type="entry name" value="Galactose-binding domain-like"/>
    <property type="match status" value="1"/>
</dbReference>
<dbReference type="InterPro" id="IPR001764">
    <property type="entry name" value="Glyco_hydro_3_N"/>
</dbReference>
<keyword evidence="7" id="KW-0624">Polysaccharide degradation</keyword>
<dbReference type="InterPro" id="IPR036962">
    <property type="entry name" value="Glyco_hydro_3_N_sf"/>
</dbReference>
<dbReference type="Gene3D" id="3.20.20.300">
    <property type="entry name" value="Glycoside hydrolase, family 3, N-terminal domain"/>
    <property type="match status" value="1"/>
</dbReference>
<dbReference type="Pfam" id="PF01915">
    <property type="entry name" value="Glyco_hydro_3_C"/>
    <property type="match status" value="1"/>
</dbReference>
<dbReference type="SMART" id="SM01217">
    <property type="entry name" value="Fn3_like"/>
    <property type="match status" value="1"/>
</dbReference>
<dbReference type="InterPro" id="IPR002772">
    <property type="entry name" value="Glyco_hydro_3_C"/>
</dbReference>
<evidence type="ECO:0000256" key="3">
    <source>
        <dbReference type="ARBA" id="ARBA00012744"/>
    </source>
</evidence>
<dbReference type="AlphaFoldDB" id="A0A8H7Y0Q4"/>
<dbReference type="InterPro" id="IPR026891">
    <property type="entry name" value="Fn3-like"/>
</dbReference>
<dbReference type="InterPro" id="IPR019800">
    <property type="entry name" value="Glyco_hydro_3_AS"/>
</dbReference>
<reference evidence="9" key="1">
    <citation type="submission" date="2021-02" db="EMBL/GenBank/DDBJ databases">
        <title>Psilocybe cubensis genome.</title>
        <authorList>
            <person name="Mckernan K.J."/>
            <person name="Crawford S."/>
            <person name="Trippe A."/>
            <person name="Kane L.T."/>
            <person name="Mclaughlin S."/>
        </authorList>
    </citation>
    <scope>NUCLEOTIDE SEQUENCE [LARGE SCALE GENOMIC DNA]</scope>
    <source>
        <strain evidence="9">MGC-MH-2018</strain>
    </source>
</reference>
<dbReference type="InterPro" id="IPR017853">
    <property type="entry name" value="GH"/>
</dbReference>
<dbReference type="Pfam" id="PF14310">
    <property type="entry name" value="Fn3-like"/>
    <property type="match status" value="1"/>
</dbReference>
<dbReference type="InterPro" id="IPR011658">
    <property type="entry name" value="PA14_dom"/>
</dbReference>
<dbReference type="PANTHER" id="PTHR42715:SF10">
    <property type="entry name" value="BETA-GLUCOSIDASE"/>
    <property type="match status" value="1"/>
</dbReference>
<comment type="caution">
    <text evidence="9">The sequence shown here is derived from an EMBL/GenBank/DDBJ whole genome shotgun (WGS) entry which is preliminary data.</text>
</comment>
<sequence>MTISLQGWWHTEPIPDAGVPSLRLSDGTLSLQGTATLYSLSTKVPTECEGLDVCSVPHSYFNTLIPMNPVFNGVPASCFPSSTGLGSSFDIDLARKIGEALGDECRAKSTHVLLAPTVNIQRSPLGGRGFESFSEDPVLSGTIAAAYINGLQSKGVSATIKHFVANDQEFERFSISSMFHPLPASCQALILVGELSERALREIYLKPFQIAIKNANPWAVMSAYNRVNGLHVSENKRLLNDILRKEWGFKGLIMSDWIGVYSTTGSIKAGLDLEMPGPSVMRGKALERAIIAQKVSLRDVDERVTKVLELVKRGHESGIPFNGPEEYIDTPELRGLLRTAAADAIVLLKNDKAILPLRDQHKKIAVIGPNAKHAVTSGGGSARLLSTYTVSPLEGIIAAAKEINAEVKYTVGATSHKYLPLLDPYIHRSTEQRGACIEFWNEAPSTDFLATSPDFGSPLPPAAWSTPTLGTNCFLMDGIVKYSTKFVPDESGDWEIGMNIAGRGNLFMNGKLVIDLSTKPSRGEAFFGLGTEDVRVVVEGLKAGQEYDLEIRISNTEFAARGTPYVCWGGIRLGGIRKVDGRTAIQDAVQLAKLSDVAILVIGLNHDWESEGHDRSDMALPGLTNELVFEVLRANPNTIVVNQSGTPVEMPWIDEASTLVQAFYGGNELGNGLADVLFGKVNPSGKLPLTFPKRLEDNPSYPSFGSKVQERGKVYYNEGIFVGYRGYQIKKIEPLFPFGYGLSYSQYEYSDLQISKISPAGDFSVSFRIKNISNMDGKESAQVYVSDAKSSLPRAPKELQSFAKVTLKAGEVKLVKVALNRVALSFYEHENMHWIAEQGVFGIHVGASLVDIRLEGEVELEKSFTWVGL</sequence>
<dbReference type="SUPFAM" id="SSF52279">
    <property type="entry name" value="Beta-D-glucan exohydrolase, C-terminal domain"/>
    <property type="match status" value="1"/>
</dbReference>
<comment type="catalytic activity">
    <reaction evidence="1 7">
        <text>Hydrolysis of terminal, non-reducing beta-D-glucosyl residues with release of beta-D-glucose.</text>
        <dbReference type="EC" id="3.2.1.21"/>
    </reaction>
</comment>
<protein>
    <recommendedName>
        <fullName evidence="3 7">beta-glucosidase</fullName>
        <ecNumber evidence="3 7">3.2.1.21</ecNumber>
    </recommendedName>
</protein>
<evidence type="ECO:0000256" key="1">
    <source>
        <dbReference type="ARBA" id="ARBA00000448"/>
    </source>
</evidence>
<accession>A0A8H7Y0Q4</accession>
<dbReference type="InterPro" id="IPR037524">
    <property type="entry name" value="PA14/GLEYA"/>
</dbReference>
<evidence type="ECO:0000313" key="9">
    <source>
        <dbReference type="EMBL" id="KAG5169104.1"/>
    </source>
</evidence>
<evidence type="ECO:0000256" key="7">
    <source>
        <dbReference type="RuleBase" id="RU361161"/>
    </source>
</evidence>
<name>A0A8H7Y0Q4_PSICU</name>
<dbReference type="PROSITE" id="PS51820">
    <property type="entry name" value="PA14"/>
    <property type="match status" value="1"/>
</dbReference>
<evidence type="ECO:0000256" key="2">
    <source>
        <dbReference type="ARBA" id="ARBA00005336"/>
    </source>
</evidence>
<dbReference type="UniPathway" id="UPA00696"/>
<dbReference type="PRINTS" id="PR00133">
    <property type="entry name" value="GLHYDRLASE3"/>
</dbReference>
<evidence type="ECO:0000256" key="4">
    <source>
        <dbReference type="ARBA" id="ARBA00022801"/>
    </source>
</evidence>
<dbReference type="PANTHER" id="PTHR42715">
    <property type="entry name" value="BETA-GLUCOSIDASE"/>
    <property type="match status" value="1"/>
</dbReference>
<dbReference type="SUPFAM" id="SSF51445">
    <property type="entry name" value="(Trans)glycosidases"/>
    <property type="match status" value="1"/>
</dbReference>
<dbReference type="FunFam" id="2.60.40.10:FF:000495">
    <property type="entry name" value="Periplasmic beta-glucosidase"/>
    <property type="match status" value="1"/>
</dbReference>
<dbReference type="GO" id="GO:0030245">
    <property type="term" value="P:cellulose catabolic process"/>
    <property type="evidence" value="ECO:0007669"/>
    <property type="project" value="UniProtKB-UniPathway"/>
</dbReference>
<dbReference type="EC" id="3.2.1.21" evidence="3 7"/>
<comment type="similarity">
    <text evidence="2 7">Belongs to the glycosyl hydrolase 3 family.</text>
</comment>
<keyword evidence="5 7" id="KW-0119">Carbohydrate metabolism</keyword>
<dbReference type="EMBL" id="JAFIQS010000005">
    <property type="protein sequence ID" value="KAG5169104.1"/>
    <property type="molecule type" value="Genomic_DNA"/>
</dbReference>
<dbReference type="InterPro" id="IPR050288">
    <property type="entry name" value="Cellulose_deg_GH3"/>
</dbReference>
<evidence type="ECO:0000259" key="8">
    <source>
        <dbReference type="PROSITE" id="PS51820"/>
    </source>
</evidence>
<feature type="domain" description="PA14" evidence="8">
    <location>
        <begin position="430"/>
        <end position="589"/>
    </location>
</feature>